<dbReference type="GO" id="GO:0016491">
    <property type="term" value="F:oxidoreductase activity"/>
    <property type="evidence" value="ECO:0007669"/>
    <property type="project" value="InterPro"/>
</dbReference>
<dbReference type="Proteomes" id="UP000291301">
    <property type="component" value="Unassembled WGS sequence"/>
</dbReference>
<evidence type="ECO:0000313" key="3">
    <source>
        <dbReference type="Proteomes" id="UP000291301"/>
    </source>
</evidence>
<sequence length="225" mass="24660">MNEIPIDIVSDVMCPWCFVGKRRLEKAVQMVGTDVDVHVNWRPYQLDPTLPKEGKDRATYLAEKFGGADRARTLYRNIDEAGKKDGISFSFDAITLSPNTLDAHRLIRWSQNAGADVQDRVVERLFELYFIEGKNVGDHAVLIDVAKECGMDAAVVSSLLATDSDKEEVRREIAVAQSMGVTGVPCFIIGQRYAVMGAQDPQTLAEAIMRVADGSGAADEAAAPR</sequence>
<dbReference type="PANTHER" id="PTHR13887">
    <property type="entry name" value="GLUTATHIONE S-TRANSFERASE KAPPA"/>
    <property type="match status" value="1"/>
</dbReference>
<dbReference type="RefSeq" id="WP_131570139.1">
    <property type="nucleotide sequence ID" value="NZ_JAINFK010000005.1"/>
</dbReference>
<name>A0A4R0PAB0_9HYPH</name>
<protein>
    <submittedName>
        <fullName evidence="2">DsbA family oxidoreductase</fullName>
    </submittedName>
</protein>
<feature type="domain" description="DSBA-like thioredoxin" evidence="1">
    <location>
        <begin position="6"/>
        <end position="208"/>
    </location>
</feature>
<reference evidence="2 3" key="1">
    <citation type="journal article" date="2015" name="Antonie Van Leeuwenhoek">
        <title>Oricola cellulosilytica gen. nov., sp. nov., a cellulose-degrading bacterium of the family Phyllobacteriaceae isolated from surface seashore water, and emended descriptions of Mesorhizobium loti and Phyllobacterium myrsinacearum.</title>
        <authorList>
            <person name="Hameed A."/>
            <person name="Shahina M."/>
            <person name="Lai W.A."/>
            <person name="Lin S.Y."/>
            <person name="Young L.S."/>
            <person name="Liu Y.C."/>
            <person name="Hsu Y.H."/>
            <person name="Young C.C."/>
        </authorList>
    </citation>
    <scope>NUCLEOTIDE SEQUENCE [LARGE SCALE GENOMIC DNA]</scope>
    <source>
        <strain evidence="2 3">KCTC 52183</strain>
    </source>
</reference>
<dbReference type="Gene3D" id="3.40.30.10">
    <property type="entry name" value="Glutaredoxin"/>
    <property type="match status" value="1"/>
</dbReference>
<proteinExistence type="predicted"/>
<keyword evidence="3" id="KW-1185">Reference proteome</keyword>
<gene>
    <name evidence="2" type="ORF">E0D97_14360</name>
</gene>
<dbReference type="OrthoDB" id="9799122at2"/>
<dbReference type="InterPro" id="IPR036249">
    <property type="entry name" value="Thioredoxin-like_sf"/>
</dbReference>
<dbReference type="SUPFAM" id="SSF52833">
    <property type="entry name" value="Thioredoxin-like"/>
    <property type="match status" value="1"/>
</dbReference>
<evidence type="ECO:0000313" key="2">
    <source>
        <dbReference type="EMBL" id="TCD13182.1"/>
    </source>
</evidence>
<organism evidence="2 3">
    <name type="scientific">Oricola cellulosilytica</name>
    <dbReference type="NCBI Taxonomy" id="1429082"/>
    <lineage>
        <taxon>Bacteria</taxon>
        <taxon>Pseudomonadati</taxon>
        <taxon>Pseudomonadota</taxon>
        <taxon>Alphaproteobacteria</taxon>
        <taxon>Hyphomicrobiales</taxon>
        <taxon>Ahrensiaceae</taxon>
        <taxon>Oricola</taxon>
    </lineage>
</organism>
<evidence type="ECO:0000259" key="1">
    <source>
        <dbReference type="Pfam" id="PF01323"/>
    </source>
</evidence>
<dbReference type="InterPro" id="IPR001853">
    <property type="entry name" value="DSBA-like_thioredoxin_dom"/>
</dbReference>
<comment type="caution">
    <text evidence="2">The sequence shown here is derived from an EMBL/GenBank/DDBJ whole genome shotgun (WGS) entry which is preliminary data.</text>
</comment>
<dbReference type="AlphaFoldDB" id="A0A4R0PAB0"/>
<dbReference type="CDD" id="cd03024">
    <property type="entry name" value="DsbA_FrnE"/>
    <property type="match status" value="1"/>
</dbReference>
<dbReference type="EMBL" id="SJST01000006">
    <property type="protein sequence ID" value="TCD13182.1"/>
    <property type="molecule type" value="Genomic_DNA"/>
</dbReference>
<dbReference type="PANTHER" id="PTHR13887:SF41">
    <property type="entry name" value="THIOREDOXIN SUPERFAMILY PROTEIN"/>
    <property type="match status" value="1"/>
</dbReference>
<accession>A0A4R0PAB0</accession>
<dbReference type="Pfam" id="PF01323">
    <property type="entry name" value="DSBA"/>
    <property type="match status" value="1"/>
</dbReference>